<sequence>MAEQANNEQPPQGEGPAEDGGTASQTSLAGRRTAGLGLLLGALGVVYGDIGTSPLYALKTVFTLDRGLVPDAPDVFGVISLVFWSIILIVSVKYVVFILRADNEGEGGVMALAALARKALLKDSGRRAGAVLALGALGAALFYGDSVITPAISVLSAVEGLEVISPQWAVVVLPVSAVILTLLFAIQRWGTGRVGAVFGPIMLLWFASLGVAGTAEVIRHPSVLAGLSPTYAALFIVGHPVIAFIAMGAVVLAITGAEALYADMGHFGRAPIRRAWFAIVFPALTLNYLGQGALILRAPDSRDNPFFLLLPGWAQLPMVVLATVATVIASQSVISGAFSVSREAMRLGFLPHLRIRQTSRRQYGQIYAPGVSWALFAAVLLVTFAFGSSTNLAAAYGVAVTGTFLITTTLFLVVARVLWHWTTWQVALFAVVVGSIELTFFTANLAKVTHGGWLTLLIAIILFTILLTWRRGAELVTARRIEREGPLRDFIDTLHATDIPWVPGTAVFPHPNKETTPLALRANVAHNHVRHERIVIITGRTANVPHIPWDQRLTIDDLGDPNDGIIHITAVFGFQDPTDFPEVLRPRRRPPPRTNDRPRSRLLPRLEDHTAVHPSARYGHLA</sequence>
<keyword evidence="8 12" id="KW-0630">Potassium</keyword>
<keyword evidence="9 12" id="KW-1133">Transmembrane helix</keyword>
<evidence type="ECO:0000256" key="12">
    <source>
        <dbReference type="HAMAP-Rule" id="MF_01522"/>
    </source>
</evidence>
<keyword evidence="5 12" id="KW-0633">Potassium transport</keyword>
<evidence type="ECO:0000259" key="15">
    <source>
        <dbReference type="Pfam" id="PF22776"/>
    </source>
</evidence>
<evidence type="ECO:0000256" key="3">
    <source>
        <dbReference type="ARBA" id="ARBA00022448"/>
    </source>
</evidence>
<feature type="transmembrane region" description="Helical" evidence="12">
    <location>
        <begin position="275"/>
        <end position="296"/>
    </location>
</feature>
<gene>
    <name evidence="12" type="primary">kup</name>
    <name evidence="16" type="ORF">U2F25_32885</name>
</gene>
<name>A0ABU5JP96_9ACTN</name>
<keyword evidence="4 12" id="KW-1003">Cell membrane</keyword>
<keyword evidence="7 12" id="KW-0769">Symport</keyword>
<dbReference type="PANTHER" id="PTHR30540:SF79">
    <property type="entry name" value="LOW AFFINITY POTASSIUM TRANSPORT SYSTEM PROTEIN KUP"/>
    <property type="match status" value="1"/>
</dbReference>
<proteinExistence type="inferred from homology"/>
<comment type="caution">
    <text evidence="16">The sequence shown here is derived from an EMBL/GenBank/DDBJ whole genome shotgun (WGS) entry which is preliminary data.</text>
</comment>
<dbReference type="InterPro" id="IPR053951">
    <property type="entry name" value="K_trans_N"/>
</dbReference>
<dbReference type="PANTHER" id="PTHR30540">
    <property type="entry name" value="OSMOTIC STRESS POTASSIUM TRANSPORTER"/>
    <property type="match status" value="1"/>
</dbReference>
<organism evidence="16 17">
    <name type="scientific">Micromonospora sicca</name>
    <dbReference type="NCBI Taxonomy" id="2202420"/>
    <lineage>
        <taxon>Bacteria</taxon>
        <taxon>Bacillati</taxon>
        <taxon>Actinomycetota</taxon>
        <taxon>Actinomycetes</taxon>
        <taxon>Micromonosporales</taxon>
        <taxon>Micromonosporaceae</taxon>
        <taxon>Micromonospora</taxon>
    </lineage>
</organism>
<evidence type="ECO:0000256" key="7">
    <source>
        <dbReference type="ARBA" id="ARBA00022847"/>
    </source>
</evidence>
<feature type="transmembrane region" description="Helical" evidence="12">
    <location>
        <begin position="426"/>
        <end position="446"/>
    </location>
</feature>
<feature type="transmembrane region" description="Helical" evidence="12">
    <location>
        <begin position="366"/>
        <end position="387"/>
    </location>
</feature>
<keyword evidence="17" id="KW-1185">Reference proteome</keyword>
<dbReference type="HAMAP" id="MF_01522">
    <property type="entry name" value="Kup"/>
    <property type="match status" value="1"/>
</dbReference>
<dbReference type="InterPro" id="IPR003855">
    <property type="entry name" value="K+_transporter"/>
</dbReference>
<dbReference type="EMBL" id="JAXOTQ010000064">
    <property type="protein sequence ID" value="MDZ5494189.1"/>
    <property type="molecule type" value="Genomic_DNA"/>
</dbReference>
<comment type="subcellular location">
    <subcellularLocation>
        <location evidence="12">Cell membrane</location>
        <topology evidence="12">Multi-pass membrane protein</topology>
    </subcellularLocation>
    <subcellularLocation>
        <location evidence="1">Membrane</location>
        <topology evidence="1">Multi-pass membrane protein</topology>
    </subcellularLocation>
</comment>
<accession>A0ABU5JP96</accession>
<comment type="catalytic activity">
    <reaction evidence="12">
        <text>K(+)(in) + H(+)(in) = K(+)(out) + H(+)(out)</text>
        <dbReference type="Rhea" id="RHEA:28490"/>
        <dbReference type="ChEBI" id="CHEBI:15378"/>
        <dbReference type="ChEBI" id="CHEBI:29103"/>
    </reaction>
</comment>
<feature type="domain" description="K+ potassium transporter C-terminal" evidence="15">
    <location>
        <begin position="503"/>
        <end position="586"/>
    </location>
</feature>
<evidence type="ECO:0000256" key="2">
    <source>
        <dbReference type="ARBA" id="ARBA00007019"/>
    </source>
</evidence>
<reference evidence="16 17" key="1">
    <citation type="submission" date="2023-12" db="EMBL/GenBank/DDBJ databases">
        <title>Micromonospora sp. nov., isolated from Atacama Desert.</title>
        <authorList>
            <person name="Carro L."/>
            <person name="Golinska P."/>
            <person name="Klenk H.-P."/>
            <person name="Goodfellow M."/>
        </authorList>
    </citation>
    <scope>NUCLEOTIDE SEQUENCE [LARGE SCALE GENOMIC DNA]</scope>
    <source>
        <strain evidence="16 17">4G53</strain>
    </source>
</reference>
<evidence type="ECO:0000256" key="5">
    <source>
        <dbReference type="ARBA" id="ARBA00022538"/>
    </source>
</evidence>
<feature type="transmembrane region" description="Helical" evidence="12">
    <location>
        <begin position="76"/>
        <end position="96"/>
    </location>
</feature>
<dbReference type="InterPro" id="IPR053952">
    <property type="entry name" value="K_trans_C"/>
</dbReference>
<feature type="transmembrane region" description="Helical" evidence="12">
    <location>
        <begin position="168"/>
        <end position="186"/>
    </location>
</feature>
<comment type="function">
    <text evidence="12">Transport of potassium into the cell. Likely operates as a K(+):H(+) symporter.</text>
</comment>
<keyword evidence="10 12" id="KW-0406">Ion transport</keyword>
<feature type="transmembrane region" description="Helical" evidence="12">
    <location>
        <begin position="452"/>
        <end position="469"/>
    </location>
</feature>
<evidence type="ECO:0000256" key="1">
    <source>
        <dbReference type="ARBA" id="ARBA00004141"/>
    </source>
</evidence>
<feature type="transmembrane region" description="Helical" evidence="12">
    <location>
        <begin position="128"/>
        <end position="148"/>
    </location>
</feature>
<keyword evidence="6 12" id="KW-0812">Transmembrane</keyword>
<evidence type="ECO:0000259" key="14">
    <source>
        <dbReference type="Pfam" id="PF02705"/>
    </source>
</evidence>
<keyword evidence="3 12" id="KW-0813">Transport</keyword>
<evidence type="ECO:0000256" key="8">
    <source>
        <dbReference type="ARBA" id="ARBA00022958"/>
    </source>
</evidence>
<feature type="domain" description="K+ potassium transporter integral membrane" evidence="14">
    <location>
        <begin position="39"/>
        <end position="492"/>
    </location>
</feature>
<feature type="transmembrane region" description="Helical" evidence="12">
    <location>
        <begin position="316"/>
        <end position="340"/>
    </location>
</feature>
<feature type="region of interest" description="Disordered" evidence="13">
    <location>
        <begin position="1"/>
        <end position="26"/>
    </location>
</feature>
<feature type="transmembrane region" description="Helical" evidence="12">
    <location>
        <begin position="393"/>
        <end position="419"/>
    </location>
</feature>
<evidence type="ECO:0000256" key="13">
    <source>
        <dbReference type="SAM" id="MobiDB-lite"/>
    </source>
</evidence>
<feature type="region of interest" description="Disordered" evidence="13">
    <location>
        <begin position="579"/>
        <end position="602"/>
    </location>
</feature>
<dbReference type="Pfam" id="PF22776">
    <property type="entry name" value="K_trans_C"/>
    <property type="match status" value="1"/>
</dbReference>
<feature type="transmembrane region" description="Helical" evidence="12">
    <location>
        <begin position="198"/>
        <end position="218"/>
    </location>
</feature>
<dbReference type="InterPro" id="IPR023051">
    <property type="entry name" value="Kup"/>
</dbReference>
<keyword evidence="11 12" id="KW-0472">Membrane</keyword>
<comment type="similarity">
    <text evidence="2 12">Belongs to the HAK/KUP transporter (TC 2.A.72) family.</text>
</comment>
<feature type="compositionally biased region" description="Polar residues" evidence="13">
    <location>
        <begin position="1"/>
        <end position="10"/>
    </location>
</feature>
<dbReference type="RefSeq" id="WP_322443673.1">
    <property type="nucleotide sequence ID" value="NZ_JAXOTQ010000064.1"/>
</dbReference>
<evidence type="ECO:0000256" key="10">
    <source>
        <dbReference type="ARBA" id="ARBA00023065"/>
    </source>
</evidence>
<evidence type="ECO:0000256" key="9">
    <source>
        <dbReference type="ARBA" id="ARBA00022989"/>
    </source>
</evidence>
<evidence type="ECO:0000256" key="6">
    <source>
        <dbReference type="ARBA" id="ARBA00022692"/>
    </source>
</evidence>
<evidence type="ECO:0000256" key="4">
    <source>
        <dbReference type="ARBA" id="ARBA00022475"/>
    </source>
</evidence>
<dbReference type="Pfam" id="PF02705">
    <property type="entry name" value="K_trans"/>
    <property type="match status" value="1"/>
</dbReference>
<evidence type="ECO:0000313" key="16">
    <source>
        <dbReference type="EMBL" id="MDZ5494189.1"/>
    </source>
</evidence>
<evidence type="ECO:0000313" key="17">
    <source>
        <dbReference type="Proteomes" id="UP001290101"/>
    </source>
</evidence>
<protein>
    <recommendedName>
        <fullName evidence="12">Probable potassium transport system protein Kup</fullName>
    </recommendedName>
</protein>
<evidence type="ECO:0000256" key="11">
    <source>
        <dbReference type="ARBA" id="ARBA00023136"/>
    </source>
</evidence>
<dbReference type="Proteomes" id="UP001290101">
    <property type="component" value="Unassembled WGS sequence"/>
</dbReference>
<feature type="transmembrane region" description="Helical" evidence="12">
    <location>
        <begin position="230"/>
        <end position="254"/>
    </location>
</feature>
<feature type="transmembrane region" description="Helical" evidence="12">
    <location>
        <begin position="34"/>
        <end position="56"/>
    </location>
</feature>